<accession>A0A0H3CA49</accession>
<dbReference type="PATRIC" id="fig|565050.3.peg.1695"/>
<dbReference type="Proteomes" id="UP000001364">
    <property type="component" value="Chromosome"/>
</dbReference>
<dbReference type="AlphaFoldDB" id="A0A0H3CA49"/>
<dbReference type="EMBL" id="CP001340">
    <property type="protein sequence ID" value="ACL95184.1"/>
    <property type="molecule type" value="Genomic_DNA"/>
</dbReference>
<dbReference type="HOGENOM" id="CLU_2272338_0_0_5"/>
<protein>
    <submittedName>
        <fullName evidence="2">Uncharacterized protein</fullName>
    </submittedName>
</protein>
<keyword evidence="1" id="KW-1133">Transmembrane helix</keyword>
<evidence type="ECO:0000313" key="2">
    <source>
        <dbReference type="EMBL" id="ACL95184.1"/>
    </source>
</evidence>
<reference evidence="2 3" key="1">
    <citation type="journal article" date="2010" name="J. Bacteriol.">
        <title>The genetic basis of laboratory adaptation in Caulobacter crescentus.</title>
        <authorList>
            <person name="Marks M.E."/>
            <person name="Castro-Rojas C.M."/>
            <person name="Teiling C."/>
            <person name="Du L."/>
            <person name="Kapatral V."/>
            <person name="Walunas T.L."/>
            <person name="Crosson S."/>
        </authorList>
    </citation>
    <scope>NUCLEOTIDE SEQUENCE [LARGE SCALE GENOMIC DNA]</scope>
    <source>
        <strain evidence="3">NA1000 / CB15N</strain>
    </source>
</reference>
<dbReference type="PROSITE" id="PS51318">
    <property type="entry name" value="TAT"/>
    <property type="match status" value="1"/>
</dbReference>
<dbReference type="KEGG" id="ccs:CCNA_01719"/>
<feature type="transmembrane region" description="Helical" evidence="1">
    <location>
        <begin position="40"/>
        <end position="61"/>
    </location>
</feature>
<keyword evidence="1" id="KW-0472">Membrane</keyword>
<dbReference type="InterPro" id="IPR006311">
    <property type="entry name" value="TAT_signal"/>
</dbReference>
<evidence type="ECO:0000256" key="1">
    <source>
        <dbReference type="SAM" id="Phobius"/>
    </source>
</evidence>
<dbReference type="NCBIfam" id="TIGR01409">
    <property type="entry name" value="TAT_signal_seq"/>
    <property type="match status" value="1"/>
</dbReference>
<dbReference type="GeneID" id="7331779"/>
<dbReference type="InterPro" id="IPR019546">
    <property type="entry name" value="TAT_signal_bac_arc"/>
</dbReference>
<sequence>MTPDDQLSAFLGEQPATSRADLFTAVVMQKIERRAFLRDVAAAGGWAAVVGLVAWACAPVLNVLIGALAPGLAPAAAALALVAATLLVSSPSVRRRLGLAAV</sequence>
<gene>
    <name evidence="2" type="ordered locus">CCNA_01719</name>
</gene>
<dbReference type="OrthoDB" id="7192341at2"/>
<dbReference type="RefSeq" id="WP_010919520.1">
    <property type="nucleotide sequence ID" value="NC_011916.1"/>
</dbReference>
<dbReference type="RefSeq" id="YP_002517092.1">
    <property type="nucleotide sequence ID" value="NC_011916.1"/>
</dbReference>
<organism evidence="2 3">
    <name type="scientific">Caulobacter vibrioides (strain NA1000 / CB15N)</name>
    <name type="common">Caulobacter crescentus</name>
    <dbReference type="NCBI Taxonomy" id="565050"/>
    <lineage>
        <taxon>Bacteria</taxon>
        <taxon>Pseudomonadati</taxon>
        <taxon>Pseudomonadota</taxon>
        <taxon>Alphaproteobacteria</taxon>
        <taxon>Caulobacterales</taxon>
        <taxon>Caulobacteraceae</taxon>
        <taxon>Caulobacter</taxon>
    </lineage>
</organism>
<feature type="transmembrane region" description="Helical" evidence="1">
    <location>
        <begin position="67"/>
        <end position="88"/>
    </location>
</feature>
<evidence type="ECO:0000313" key="3">
    <source>
        <dbReference type="Proteomes" id="UP000001364"/>
    </source>
</evidence>
<proteinExistence type="predicted"/>
<keyword evidence="3" id="KW-1185">Reference proteome</keyword>
<name>A0A0H3CA49_CAUVN</name>
<keyword evidence="1" id="KW-0812">Transmembrane</keyword>